<keyword evidence="2" id="KW-1185">Reference proteome</keyword>
<evidence type="ECO:0000313" key="2">
    <source>
        <dbReference type="Proteomes" id="UP001601059"/>
    </source>
</evidence>
<sequence length="48" mass="5445">MSSLLFLSDQDLVNTYNKAIECNLDGEFINLLFREVERRGLDIGLIVG</sequence>
<proteinExistence type="predicted"/>
<dbReference type="SUPFAM" id="SSF100985">
    <property type="entry name" value="Sporulation inhibitor Sda"/>
    <property type="match status" value="1"/>
</dbReference>
<organism evidence="1 2">
    <name type="scientific">Cytobacillus spartinae</name>
    <dbReference type="NCBI Taxonomy" id="3299023"/>
    <lineage>
        <taxon>Bacteria</taxon>
        <taxon>Bacillati</taxon>
        <taxon>Bacillota</taxon>
        <taxon>Bacilli</taxon>
        <taxon>Bacillales</taxon>
        <taxon>Bacillaceae</taxon>
        <taxon>Cytobacillus</taxon>
    </lineage>
</organism>
<dbReference type="Proteomes" id="UP001601059">
    <property type="component" value="Unassembled WGS sequence"/>
</dbReference>
<comment type="caution">
    <text evidence="1">The sequence shown here is derived from an EMBL/GenBank/DDBJ whole genome shotgun (WGS) entry which is preliminary data.</text>
</comment>
<dbReference type="InterPro" id="IPR015064">
    <property type="entry name" value="Sda"/>
</dbReference>
<dbReference type="GO" id="GO:0004860">
    <property type="term" value="F:protein kinase inhibitor activity"/>
    <property type="evidence" value="ECO:0007669"/>
    <property type="project" value="UniProtKB-KW"/>
</dbReference>
<dbReference type="RefSeq" id="WP_389361654.1">
    <property type="nucleotide sequence ID" value="NZ_JBIACK010000006.1"/>
</dbReference>
<evidence type="ECO:0000313" key="1">
    <source>
        <dbReference type="EMBL" id="MFE8701685.1"/>
    </source>
</evidence>
<reference evidence="1 2" key="1">
    <citation type="submission" date="2024-08" db="EMBL/GenBank/DDBJ databases">
        <title>Two novel Cytobacillus novel species.</title>
        <authorList>
            <person name="Liu G."/>
        </authorList>
    </citation>
    <scope>NUCLEOTIDE SEQUENCE [LARGE SCALE GENOMIC DNA]</scope>
    <source>
        <strain evidence="1 2">FJAT-54145</strain>
    </source>
</reference>
<keyword evidence="1" id="KW-0649">Protein kinase inhibitor</keyword>
<dbReference type="Gene3D" id="1.10.287.1100">
    <property type="entry name" value="Sporulation inhibitor A"/>
    <property type="match status" value="1"/>
</dbReference>
<dbReference type="InterPro" id="IPR036916">
    <property type="entry name" value="Sda_sf"/>
</dbReference>
<gene>
    <name evidence="1" type="primary">sda</name>
    <name evidence="1" type="ORF">ACFYKX_13860</name>
</gene>
<dbReference type="EMBL" id="JBIACK010000006">
    <property type="protein sequence ID" value="MFE8701685.1"/>
    <property type="molecule type" value="Genomic_DNA"/>
</dbReference>
<protein>
    <submittedName>
        <fullName evidence="1">Sporulation histidine kinase inhibitor Sda</fullName>
    </submittedName>
</protein>
<name>A0ABW6KFM6_9BACI</name>
<accession>A0ABW6KFM6</accession>
<dbReference type="Pfam" id="PF08970">
    <property type="entry name" value="Sda"/>
    <property type="match status" value="1"/>
</dbReference>